<dbReference type="HOGENOM" id="CLU_2773980_0_0_11"/>
<dbReference type="PATRIC" id="fig|749414.3.peg.2269"/>
<accession>D7BTA2</accession>
<reference evidence="1 2" key="1">
    <citation type="journal article" date="2010" name="J. Bacteriol.">
        <title>Genome sequence of the milbemycin-producing bacterium Streptomyces bingchenggensis.</title>
        <authorList>
            <person name="Wang X.J."/>
            <person name="Yan Y.J."/>
            <person name="Zhang B."/>
            <person name="An J."/>
            <person name="Wang J.J."/>
            <person name="Tian J."/>
            <person name="Jiang L."/>
            <person name="Chen Y.H."/>
            <person name="Huang S.X."/>
            <person name="Yin M."/>
            <person name="Zhang J."/>
            <person name="Gao A.L."/>
            <person name="Liu C.X."/>
            <person name="Zhu Z.X."/>
            <person name="Xiang W.S."/>
        </authorList>
    </citation>
    <scope>NUCLEOTIDE SEQUENCE [LARGE SCALE GENOMIC DNA]</scope>
    <source>
        <strain evidence="1 2">BCW-1</strain>
    </source>
</reference>
<sequence>MAARFITAAWVWDRPPRQARRPARGHRADGATTATTGWVRVGVDGHPYGGRRALLWLIEAAGGYDMDLP</sequence>
<protein>
    <submittedName>
        <fullName evidence="1">Uncharacterized protein</fullName>
    </submittedName>
</protein>
<proteinExistence type="predicted"/>
<gene>
    <name evidence="1" type="ordered locus">SBI_02196</name>
</gene>
<dbReference type="Proteomes" id="UP000000377">
    <property type="component" value="Chromosome"/>
</dbReference>
<name>D7BTA2_STRBB</name>
<dbReference type="EMBL" id="CP002047">
    <property type="protein sequence ID" value="ADI05317.1"/>
    <property type="molecule type" value="Genomic_DNA"/>
</dbReference>
<dbReference type="KEGG" id="sbh:SBI_02196"/>
<keyword evidence="2" id="KW-1185">Reference proteome</keyword>
<organism evidence="1 2">
    <name type="scientific">Streptomyces bingchenggensis (strain BCW-1)</name>
    <dbReference type="NCBI Taxonomy" id="749414"/>
    <lineage>
        <taxon>Bacteria</taxon>
        <taxon>Bacillati</taxon>
        <taxon>Actinomycetota</taxon>
        <taxon>Actinomycetes</taxon>
        <taxon>Kitasatosporales</taxon>
        <taxon>Streptomycetaceae</taxon>
        <taxon>Streptomyces</taxon>
    </lineage>
</organism>
<evidence type="ECO:0000313" key="2">
    <source>
        <dbReference type="Proteomes" id="UP000000377"/>
    </source>
</evidence>
<evidence type="ECO:0000313" key="1">
    <source>
        <dbReference type="EMBL" id="ADI05317.1"/>
    </source>
</evidence>
<dbReference type="AlphaFoldDB" id="D7BTA2"/>